<evidence type="ECO:0000313" key="2">
    <source>
        <dbReference type="Proteomes" id="UP000199076"/>
    </source>
</evidence>
<dbReference type="RefSeq" id="WP_281187043.1">
    <property type="nucleotide sequence ID" value="NZ_FNBK01000008.1"/>
</dbReference>
<accession>A0A1G7MXF3</accession>
<dbReference type="EMBL" id="FNBK01000008">
    <property type="protein sequence ID" value="SDF65789.1"/>
    <property type="molecule type" value="Genomic_DNA"/>
</dbReference>
<sequence>MQQRENQGRFVEEEAPDGTVVIYDSRNTRAWLQSDASVDLGRRT</sequence>
<keyword evidence="2" id="KW-1185">Reference proteome</keyword>
<gene>
    <name evidence="1" type="ORF">SAMN05216218_10882</name>
</gene>
<name>A0A1G7MXF3_9EURY</name>
<evidence type="ECO:0000313" key="1">
    <source>
        <dbReference type="EMBL" id="SDF65789.1"/>
    </source>
</evidence>
<protein>
    <submittedName>
        <fullName evidence="1">Uncharacterized protein</fullName>
    </submittedName>
</protein>
<reference evidence="2" key="1">
    <citation type="submission" date="2016-10" db="EMBL/GenBank/DDBJ databases">
        <authorList>
            <person name="Varghese N."/>
            <person name="Submissions S."/>
        </authorList>
    </citation>
    <scope>NUCLEOTIDE SEQUENCE [LARGE SCALE GENOMIC DNA]</scope>
    <source>
        <strain evidence="2">IBRC-M 10760</strain>
    </source>
</reference>
<dbReference type="InterPro" id="IPR055755">
    <property type="entry name" value="DUF7331"/>
</dbReference>
<dbReference type="AlphaFoldDB" id="A0A1G7MXF3"/>
<dbReference type="Proteomes" id="UP000199076">
    <property type="component" value="Unassembled WGS sequence"/>
</dbReference>
<dbReference type="Pfam" id="PF24018">
    <property type="entry name" value="DUF7331"/>
    <property type="match status" value="1"/>
</dbReference>
<organism evidence="1 2">
    <name type="scientific">Halorientalis regularis</name>
    <dbReference type="NCBI Taxonomy" id="660518"/>
    <lineage>
        <taxon>Archaea</taxon>
        <taxon>Methanobacteriati</taxon>
        <taxon>Methanobacteriota</taxon>
        <taxon>Stenosarchaea group</taxon>
        <taxon>Halobacteria</taxon>
        <taxon>Halobacteriales</taxon>
        <taxon>Haloarculaceae</taxon>
        <taxon>Halorientalis</taxon>
    </lineage>
</organism>
<proteinExistence type="predicted"/>